<evidence type="ECO:0000259" key="1">
    <source>
        <dbReference type="PROSITE" id="PS51186"/>
    </source>
</evidence>
<dbReference type="Pfam" id="PF18014">
    <property type="entry name" value="Acetyltransf_18"/>
    <property type="match status" value="1"/>
</dbReference>
<dbReference type="InterPro" id="IPR041496">
    <property type="entry name" value="YitH/HolE_GNAT"/>
</dbReference>
<sequence length="281" mass="30738">MVETQIVLRDMEATDLDAAIELSHEQSWPHRSEDWRLFFKLGEGIVATVDDRVVGTIMSWRYGPDYATIGMVIVTNEIQKRGIGRKLMEAMLERLEGYNVLLNATQEGMPLYSSLGFVPCGIVHQHQGPAPAMPLAELGEGERVRPFGQADNGLGELYSRASGMDRSTLFNALARDSSGVVLSRNHEPVGFALLRRFGRGRVIAPLVAPDLQGAKVLVTHWLGARVGRFCRIDVLEGLGISRWLEAMGLPKVGTVTMMVRGRAPAVAEGPRVFGLSAQAFG</sequence>
<protein>
    <submittedName>
        <fullName evidence="2">N-acetyltransferase</fullName>
    </submittedName>
</protein>
<dbReference type="GO" id="GO:0016747">
    <property type="term" value="F:acyltransferase activity, transferring groups other than amino-acyl groups"/>
    <property type="evidence" value="ECO:0007669"/>
    <property type="project" value="InterPro"/>
</dbReference>
<dbReference type="Pfam" id="PF13508">
    <property type="entry name" value="Acetyltransf_7"/>
    <property type="match status" value="1"/>
</dbReference>
<dbReference type="OrthoDB" id="8453373at2"/>
<dbReference type="EMBL" id="RXOL01000001">
    <property type="protein sequence ID" value="RVQ69770.1"/>
    <property type="molecule type" value="Genomic_DNA"/>
</dbReference>
<dbReference type="PROSITE" id="PS51186">
    <property type="entry name" value="GNAT"/>
    <property type="match status" value="1"/>
</dbReference>
<evidence type="ECO:0000313" key="2">
    <source>
        <dbReference type="EMBL" id="RVQ69770.1"/>
    </source>
</evidence>
<dbReference type="InterPro" id="IPR052729">
    <property type="entry name" value="Acyl/Acetyltrans_Enzymes"/>
</dbReference>
<dbReference type="PANTHER" id="PTHR47237">
    <property type="entry name" value="SLL0310 PROTEIN"/>
    <property type="match status" value="1"/>
</dbReference>
<dbReference type="AlphaFoldDB" id="A0A437H2F6"/>
<name>A0A437H2F6_9SPHN</name>
<dbReference type="InterPro" id="IPR016181">
    <property type="entry name" value="Acyl_CoA_acyltransferase"/>
</dbReference>
<dbReference type="RefSeq" id="WP_127611954.1">
    <property type="nucleotide sequence ID" value="NZ_RXOL01000001.1"/>
</dbReference>
<gene>
    <name evidence="2" type="ORF">EKN06_02765</name>
</gene>
<dbReference type="InterPro" id="IPR000182">
    <property type="entry name" value="GNAT_dom"/>
</dbReference>
<dbReference type="CDD" id="cd04301">
    <property type="entry name" value="NAT_SF"/>
    <property type="match status" value="1"/>
</dbReference>
<proteinExistence type="predicted"/>
<accession>A0A437H2F6</accession>
<dbReference type="Gene3D" id="3.40.630.90">
    <property type="match status" value="1"/>
</dbReference>
<dbReference type="Proteomes" id="UP000283003">
    <property type="component" value="Unassembled WGS sequence"/>
</dbReference>
<keyword evidence="2" id="KW-0808">Transferase</keyword>
<evidence type="ECO:0000313" key="3">
    <source>
        <dbReference type="Proteomes" id="UP000283003"/>
    </source>
</evidence>
<keyword evidence="3" id="KW-1185">Reference proteome</keyword>
<organism evidence="2 3">
    <name type="scientific">Croceicoccus ponticola</name>
    <dbReference type="NCBI Taxonomy" id="2217664"/>
    <lineage>
        <taxon>Bacteria</taxon>
        <taxon>Pseudomonadati</taxon>
        <taxon>Pseudomonadota</taxon>
        <taxon>Alphaproteobacteria</taxon>
        <taxon>Sphingomonadales</taxon>
        <taxon>Erythrobacteraceae</taxon>
        <taxon>Croceicoccus</taxon>
    </lineage>
</organism>
<dbReference type="Gene3D" id="3.40.630.30">
    <property type="match status" value="1"/>
</dbReference>
<reference evidence="2 3" key="1">
    <citation type="submission" date="2018-12" db="EMBL/GenBank/DDBJ databases">
        <title>Croceicoccus ponticola sp. nov., a lipolytic bacterium isolated from seawater.</title>
        <authorList>
            <person name="Yoon J.-H."/>
        </authorList>
    </citation>
    <scope>NUCLEOTIDE SEQUENCE [LARGE SCALE GENOMIC DNA]</scope>
    <source>
        <strain evidence="2 3">GM-16</strain>
    </source>
</reference>
<dbReference type="SUPFAM" id="SSF55729">
    <property type="entry name" value="Acyl-CoA N-acyltransferases (Nat)"/>
    <property type="match status" value="1"/>
</dbReference>
<feature type="domain" description="N-acetyltransferase" evidence="1">
    <location>
        <begin position="6"/>
        <end position="140"/>
    </location>
</feature>
<dbReference type="PANTHER" id="PTHR47237:SF2">
    <property type="entry name" value="BLL4206 PROTEIN"/>
    <property type="match status" value="1"/>
</dbReference>
<comment type="caution">
    <text evidence="2">The sequence shown here is derived from an EMBL/GenBank/DDBJ whole genome shotgun (WGS) entry which is preliminary data.</text>
</comment>